<dbReference type="PANTHER" id="PTHR15672:SF8">
    <property type="entry name" value="PROTEIN ENCORE"/>
    <property type="match status" value="1"/>
</dbReference>
<feature type="region of interest" description="Disordered" evidence="1">
    <location>
        <begin position="774"/>
        <end position="834"/>
    </location>
</feature>
<gene>
    <name evidence="4" type="ORF">Slin15195_G003000</name>
</gene>
<dbReference type="PANTHER" id="PTHR15672">
    <property type="entry name" value="CAMP-REGULATED PHOSPHOPROTEIN 21 RELATED R3H DOMAIN CONTAINING PROTEIN"/>
    <property type="match status" value="1"/>
</dbReference>
<evidence type="ECO:0000313" key="5">
    <source>
        <dbReference type="Proteomes" id="UP001056384"/>
    </source>
</evidence>
<feature type="domain" description="DUF7892" evidence="3">
    <location>
        <begin position="847"/>
        <end position="1003"/>
    </location>
</feature>
<feature type="compositionally biased region" description="Polar residues" evidence="1">
    <location>
        <begin position="73"/>
        <end position="83"/>
    </location>
</feature>
<name>A0A9Q9ECR5_9PEZI</name>
<feature type="region of interest" description="Disordered" evidence="1">
    <location>
        <begin position="1020"/>
        <end position="1078"/>
    </location>
</feature>
<feature type="domain" description="F-box" evidence="2">
    <location>
        <begin position="151"/>
        <end position="182"/>
    </location>
</feature>
<organism evidence="4 5">
    <name type="scientific">Septoria linicola</name>
    <dbReference type="NCBI Taxonomy" id="215465"/>
    <lineage>
        <taxon>Eukaryota</taxon>
        <taxon>Fungi</taxon>
        <taxon>Dikarya</taxon>
        <taxon>Ascomycota</taxon>
        <taxon>Pezizomycotina</taxon>
        <taxon>Dothideomycetes</taxon>
        <taxon>Dothideomycetidae</taxon>
        <taxon>Mycosphaerellales</taxon>
        <taxon>Mycosphaerellaceae</taxon>
        <taxon>Septoria</taxon>
    </lineage>
</organism>
<dbReference type="SUPFAM" id="SSF81383">
    <property type="entry name" value="F-box domain"/>
    <property type="match status" value="1"/>
</dbReference>
<feature type="compositionally biased region" description="Basic and acidic residues" evidence="1">
    <location>
        <begin position="1"/>
        <end position="13"/>
    </location>
</feature>
<dbReference type="Gene3D" id="1.20.1280.50">
    <property type="match status" value="1"/>
</dbReference>
<feature type="compositionally biased region" description="Basic and acidic residues" evidence="1">
    <location>
        <begin position="54"/>
        <end position="64"/>
    </location>
</feature>
<evidence type="ECO:0000313" key="4">
    <source>
        <dbReference type="EMBL" id="USW46981.1"/>
    </source>
</evidence>
<feature type="region of interest" description="Disordered" evidence="1">
    <location>
        <begin position="110"/>
        <end position="148"/>
    </location>
</feature>
<dbReference type="InterPro" id="IPR001810">
    <property type="entry name" value="F-box_dom"/>
</dbReference>
<feature type="region of interest" description="Disordered" evidence="1">
    <location>
        <begin position="1093"/>
        <end position="1113"/>
    </location>
</feature>
<dbReference type="InterPro" id="IPR051937">
    <property type="entry name" value="R3H_domain_containing"/>
</dbReference>
<feature type="compositionally biased region" description="Basic and acidic residues" evidence="1">
    <location>
        <begin position="1417"/>
        <end position="1426"/>
    </location>
</feature>
<sequence>MDAANGHDWRHGSEAPSDSSDFYSTEAAPPAIPGPVDATTTESAPETDAPMPDVPERDGARDEVDSSSDMDLSEPSQPTSPTSATANALPAIADADAIAIVAEQAIPSTGMSHAGAKRKLSDAEGDTDGASTDATDEQTKKRRVDSAQTPRLPTDIWQRVFMLLPPAVLCRCLRVCKDFNHMLTATMAPQGQQKDKSTARIVDSEAIWTQSRKIFFPQLPRPLRQHTELEMLKLVGGQNCQFCGKAPVAPPATSVFNCGPGTDGVRVIFPFGVRTCGPCIEPLLLKDVQLLAEPISARLRLGISHAFRNEEYHFVTDTVRQMPPGITSNLKFSKVYYQPHLAAIKQEENEAQQLGQGAADEWRKGLYNKGKDAMADSARWEKWEAQLRLGVNLAQVLREYDPSSFPHRVPDVQSRSAAVSTAQLPLTANGPHPLPLPVHVFPNGYPPPFPQFQQLARPPLPPQHHLPFPPPGLHHQLPYPPQFASQLPYPPQFPPQLPPQLLSHPQHQRPVRNPQEVESARQARRAEIEKRCRELEPPVEPNVLQHMESFQAAMQIATPLTAAAWEMLKPRILAQREAAELAEHARASQLAALQAAMPSYFSEDVISKPAKEVYDREYEDAQTPLRKRLGEYADDIINGHWGGGKMLDRENVPIFAIKVLEHVHRRYVEDKELGNPPPAPFLSLDNMKWVYDNKVRPFTDVHRKEHFICAGCDEEKKPKWFAFEGLIQHYGAKHTTTFSKGNIIVHWQTAEWPETPPFHINPAQWLRPDRRVSDYKREQRARNTSQNHHGSSFQKPCGGSVHTGADAAGQLSSNPYQGHGQVASQGPTNGHLHDAGQIGVAAMQAGHEAQYLRLASDSRETWDALDGVPDMLECVRVQTALYHAVSKFVERYHQKPTLDLLTDALATQNSMRPVKNVTGLACKSCVAAGDNSYSNSYWTRIRGAKFFNTSSLVTHFKLIHQSHGRNFSADWIQDMIELPEGDLVKQLLCAPGMDDAKLAIVAVAFPTVFTTPLPKIGHITEDSQRQSASEAPVASLFGRLSKKQKGNSKKKGAKAGNGAQKRDNSNEPLPEAKEDEYDPLRPALVSTQSYDPAQFDTDARKPSVPEAAVAPPPLGFELNPDMIAMLQTFSQASHGPQASTAARASRSPSVGGAESAMAVREPTSVHTSTSKGPPDIGAILAGLMGKTPTATPPTSASNKPVDMPHQSIVDGHGEDGHKALPPAGIGSYAAAARPNRTQRALSYASTGNEIHGPQATQPQTHTLFEQSQQKQYPNHTYSAAPQPQYQAAPQYQYLYEQGHSYGQAAPHAPDYREHAPPQYVQIPERGYAPHNYQYDHVAPKPIYVDQYGRPLIPVDAAPAPIQYAPNAYEQQQQYSVHHGRPVYASVTEQPHLQPVYDDRRPVYYEQPTNAVPLQYPYDDRASVGRT</sequence>
<feature type="compositionally biased region" description="Polar residues" evidence="1">
    <location>
        <begin position="782"/>
        <end position="794"/>
    </location>
</feature>
<evidence type="ECO:0000256" key="1">
    <source>
        <dbReference type="SAM" id="MobiDB-lite"/>
    </source>
</evidence>
<reference evidence="4" key="1">
    <citation type="submission" date="2022-06" db="EMBL/GenBank/DDBJ databases">
        <title>Complete genome sequences of two strains of the flax pathogen Septoria linicola.</title>
        <authorList>
            <person name="Lapalu N."/>
            <person name="Simon A."/>
            <person name="Demenou B."/>
            <person name="Paumier D."/>
            <person name="Guillot M.-P."/>
            <person name="Gout L."/>
            <person name="Valade R."/>
        </authorList>
    </citation>
    <scope>NUCLEOTIDE SEQUENCE</scope>
    <source>
        <strain evidence="4">SE15195</strain>
    </source>
</reference>
<feature type="compositionally biased region" description="Basic residues" evidence="1">
    <location>
        <begin position="1040"/>
        <end position="1053"/>
    </location>
</feature>
<protein>
    <submittedName>
        <fullName evidence="4">F-box-like domain superfamily protein</fullName>
    </submittedName>
</protein>
<feature type="region of interest" description="Disordered" evidence="1">
    <location>
        <begin position="1"/>
        <end position="85"/>
    </location>
</feature>
<accession>A0A9Q9ECR5</accession>
<dbReference type="Pfam" id="PF25422">
    <property type="entry name" value="DUF7892"/>
    <property type="match status" value="1"/>
</dbReference>
<evidence type="ECO:0000259" key="3">
    <source>
        <dbReference type="Pfam" id="PF25422"/>
    </source>
</evidence>
<feature type="region of interest" description="Disordered" evidence="1">
    <location>
        <begin position="495"/>
        <end position="525"/>
    </location>
</feature>
<dbReference type="InterPro" id="IPR057214">
    <property type="entry name" value="DUF7892"/>
</dbReference>
<feature type="compositionally biased region" description="Polar residues" evidence="1">
    <location>
        <begin position="810"/>
        <end position="828"/>
    </location>
</feature>
<dbReference type="Pfam" id="PF12937">
    <property type="entry name" value="F-box-like"/>
    <property type="match status" value="1"/>
</dbReference>
<feature type="compositionally biased region" description="Low complexity" evidence="1">
    <location>
        <begin position="1138"/>
        <end position="1149"/>
    </location>
</feature>
<proteinExistence type="predicted"/>
<feature type="region of interest" description="Disordered" evidence="1">
    <location>
        <begin position="1134"/>
        <end position="1175"/>
    </location>
</feature>
<keyword evidence="5" id="KW-1185">Reference proteome</keyword>
<feature type="region of interest" description="Disordered" evidence="1">
    <location>
        <begin position="1406"/>
        <end position="1426"/>
    </location>
</feature>
<dbReference type="Proteomes" id="UP001056384">
    <property type="component" value="Chromosome 1"/>
</dbReference>
<evidence type="ECO:0000259" key="2">
    <source>
        <dbReference type="Pfam" id="PF12937"/>
    </source>
</evidence>
<dbReference type="EMBL" id="CP099418">
    <property type="protein sequence ID" value="USW46981.1"/>
    <property type="molecule type" value="Genomic_DNA"/>
</dbReference>
<dbReference type="InterPro" id="IPR036047">
    <property type="entry name" value="F-box-like_dom_sf"/>
</dbReference>